<dbReference type="EMBL" id="UINC01012822">
    <property type="protein sequence ID" value="SVA55774.1"/>
    <property type="molecule type" value="Genomic_DNA"/>
</dbReference>
<reference evidence="1" key="1">
    <citation type="submission" date="2018-05" db="EMBL/GenBank/DDBJ databases">
        <authorList>
            <person name="Lanie J.A."/>
            <person name="Ng W.-L."/>
            <person name="Kazmierczak K.M."/>
            <person name="Andrzejewski T.M."/>
            <person name="Davidsen T.M."/>
            <person name="Wayne K.J."/>
            <person name="Tettelin H."/>
            <person name="Glass J.I."/>
            <person name="Rusch D."/>
            <person name="Podicherti R."/>
            <person name="Tsui H.-C.T."/>
            <person name="Winkler M.E."/>
        </authorList>
    </citation>
    <scope>NUCLEOTIDE SEQUENCE</scope>
</reference>
<dbReference type="AlphaFoldDB" id="A0A381WTG1"/>
<accession>A0A381WTG1</accession>
<gene>
    <name evidence="1" type="ORF">METZ01_LOCUS108628</name>
</gene>
<name>A0A381WTG1_9ZZZZ</name>
<evidence type="ECO:0000313" key="1">
    <source>
        <dbReference type="EMBL" id="SVA55774.1"/>
    </source>
</evidence>
<proteinExistence type="predicted"/>
<protein>
    <submittedName>
        <fullName evidence="1">Uncharacterized protein</fullName>
    </submittedName>
</protein>
<sequence>MIFLELLSSEPLPVLYCTSVNAILEDRQMEIDPRVL</sequence>
<organism evidence="1">
    <name type="scientific">marine metagenome</name>
    <dbReference type="NCBI Taxonomy" id="408172"/>
    <lineage>
        <taxon>unclassified sequences</taxon>
        <taxon>metagenomes</taxon>
        <taxon>ecological metagenomes</taxon>
    </lineage>
</organism>